<dbReference type="PIRSF" id="PIRSF036389">
    <property type="entry name" value="IOR_B"/>
    <property type="match status" value="1"/>
</dbReference>
<dbReference type="OrthoDB" id="6073217at2"/>
<dbReference type="PANTHER" id="PTHR47495">
    <property type="entry name" value="ALDEHYDE DEHYDROGENASE"/>
    <property type="match status" value="1"/>
</dbReference>
<dbReference type="Pfam" id="PF02738">
    <property type="entry name" value="MoCoBD_1"/>
    <property type="match status" value="1"/>
</dbReference>
<dbReference type="EMBL" id="SMRP01000043">
    <property type="protein sequence ID" value="TDG17493.1"/>
    <property type="molecule type" value="Genomic_DNA"/>
</dbReference>
<organism evidence="2 3">
    <name type="scientific">Paraburkholderia silviterrae</name>
    <dbReference type="NCBI Taxonomy" id="2528715"/>
    <lineage>
        <taxon>Bacteria</taxon>
        <taxon>Pseudomonadati</taxon>
        <taxon>Pseudomonadota</taxon>
        <taxon>Betaproteobacteria</taxon>
        <taxon>Burkholderiales</taxon>
        <taxon>Burkholderiaceae</taxon>
        <taxon>Paraburkholderia</taxon>
    </lineage>
</organism>
<evidence type="ECO:0000259" key="1">
    <source>
        <dbReference type="SMART" id="SM01008"/>
    </source>
</evidence>
<dbReference type="SMART" id="SM01008">
    <property type="entry name" value="Ald_Xan_dh_C"/>
    <property type="match status" value="1"/>
</dbReference>
<dbReference type="InterPro" id="IPR008274">
    <property type="entry name" value="AldOxase/xan_DH_MoCoBD1"/>
</dbReference>
<sequence>MPNLTQRERKSLQRSTVIFVAVGRICAYSMRSRTLPGPSDMTTRRQFLKAGGGLAISFTLPLSAMTLASSANAVDARGRAATEASAGGKSQDAARVSAWLAIDKQGDVTLYAGKVELGTGVQTALAQLVAEDLDVPVDRVIVLMGDTATAVDQGPTVGSMTMKTSMQPVRRAAATARAHIVARASAQWGVAPEQLATRAGHVYKRADPARALAYVDVLPEDWTSLAIDDTVMLKPSSELTVIGTAVPRVELPGKVNGAHIYLQNIRLPNMVHARVIHPPINGATLSRVDRKSVEKMPGLIDVIVKGNFVAVVCEQEFQAVLASRALALEWSPPKPGVDSAGVYDAMRSEPGVDEVLRTTGNPDGADSHAAKRLVATYRTPYQTHGSIGPSCGVADVKADSATVWSATQGSFPLRDAIAEFIGMPREKVRVVWTEGAGCYGHNGADDASAEAAFLSQALKRPVRVQWMRNDEHGWDPKGPATEAQIQASVDAEGRIDRWIYTISTPTHISRPMGSAGNLLPGRMMGLAPKPVRIGGDHCARTLYHFANERVTVRWLPDGALRPSALRGLGAVANTLANESFMDELANLAKRDPIDFRLAHLTDERAKAVLQAVRRTSDWNARRAAATRANAPEKEGVGVALARLEPAGAYVATVCCVTVNAQTGDMRVSRVFVAHDCGLIVNPDGLRNQIQGCVIQTISRTMKEEFRFSATAMLTLDWASYPILRFSECPEEVQISLINRQDQPPVGAGEPTALTIAPAIGNAIFHATGVRIRKTPFTASQFKASQKA</sequence>
<accession>A0A4R5LYW4</accession>
<dbReference type="PROSITE" id="PS51318">
    <property type="entry name" value="TAT"/>
    <property type="match status" value="1"/>
</dbReference>
<dbReference type="PANTHER" id="PTHR47495:SF1">
    <property type="entry name" value="BLL3820 PROTEIN"/>
    <property type="match status" value="1"/>
</dbReference>
<dbReference type="InterPro" id="IPR000674">
    <property type="entry name" value="Ald_Oxase/Xan_DH_a/b"/>
</dbReference>
<feature type="domain" description="Aldehyde oxidase/xanthine dehydrogenase a/b hammerhead" evidence="1">
    <location>
        <begin position="256"/>
        <end position="334"/>
    </location>
</feature>
<keyword evidence="3" id="KW-1185">Reference proteome</keyword>
<dbReference type="Pfam" id="PF20256">
    <property type="entry name" value="MoCoBD_2"/>
    <property type="match status" value="2"/>
</dbReference>
<dbReference type="InterPro" id="IPR052516">
    <property type="entry name" value="N-heterocyclic_Hydroxylase"/>
</dbReference>
<dbReference type="GO" id="GO:0016491">
    <property type="term" value="F:oxidoreductase activity"/>
    <property type="evidence" value="ECO:0007669"/>
    <property type="project" value="InterPro"/>
</dbReference>
<dbReference type="InterPro" id="IPR012368">
    <property type="entry name" value="OxRdtase_Mopterin-bd_su_IorB"/>
</dbReference>
<dbReference type="Proteomes" id="UP000295722">
    <property type="component" value="Unassembled WGS sequence"/>
</dbReference>
<reference evidence="2 3" key="1">
    <citation type="submission" date="2019-03" db="EMBL/GenBank/DDBJ databases">
        <title>Paraburkholderia sp. 4M-K11, isolated from subtropical forest soil.</title>
        <authorList>
            <person name="Gao Z.-H."/>
            <person name="Qiu L.-H."/>
        </authorList>
    </citation>
    <scope>NUCLEOTIDE SEQUENCE [LARGE SCALE GENOMIC DNA]</scope>
    <source>
        <strain evidence="2 3">4M-K11</strain>
    </source>
</reference>
<proteinExistence type="predicted"/>
<dbReference type="SUPFAM" id="SSF56003">
    <property type="entry name" value="Molybdenum cofactor-binding domain"/>
    <property type="match status" value="2"/>
</dbReference>
<evidence type="ECO:0000313" key="3">
    <source>
        <dbReference type="Proteomes" id="UP000295722"/>
    </source>
</evidence>
<dbReference type="AlphaFoldDB" id="A0A4R5LYW4"/>
<dbReference type="Gene3D" id="3.30.365.10">
    <property type="entry name" value="Aldehyde oxidase/xanthine dehydrogenase, molybdopterin binding domain"/>
    <property type="match status" value="4"/>
</dbReference>
<dbReference type="Gene3D" id="3.90.1170.50">
    <property type="entry name" value="Aldehyde oxidase/xanthine dehydrogenase, a/b hammerhead"/>
    <property type="match status" value="1"/>
</dbReference>
<dbReference type="InterPro" id="IPR006311">
    <property type="entry name" value="TAT_signal"/>
</dbReference>
<dbReference type="InterPro" id="IPR037165">
    <property type="entry name" value="AldOxase/xan_DH_Mopterin-bd_sf"/>
</dbReference>
<protein>
    <submittedName>
        <fullName evidence="2">Xanthine dehydrogenase family protein molybdopterin-binding subunit</fullName>
    </submittedName>
</protein>
<name>A0A4R5LYW4_9BURK</name>
<dbReference type="InterPro" id="IPR046867">
    <property type="entry name" value="AldOxase/xan_DH_MoCoBD2"/>
</dbReference>
<evidence type="ECO:0000313" key="2">
    <source>
        <dbReference type="EMBL" id="TDG17493.1"/>
    </source>
</evidence>
<gene>
    <name evidence="2" type="ORF">EYW47_37655</name>
</gene>
<comment type="caution">
    <text evidence="2">The sequence shown here is derived from an EMBL/GenBank/DDBJ whole genome shotgun (WGS) entry which is preliminary data.</text>
</comment>